<reference evidence="4" key="1">
    <citation type="journal article" date="2019" name="Int. J. Syst. Evol. Microbiol.">
        <title>The Global Catalogue of Microorganisms (GCM) 10K type strain sequencing project: providing services to taxonomists for standard genome sequencing and annotation.</title>
        <authorList>
            <consortium name="The Broad Institute Genomics Platform"/>
            <consortium name="The Broad Institute Genome Sequencing Center for Infectious Disease"/>
            <person name="Wu L."/>
            <person name="Ma J."/>
        </authorList>
    </citation>
    <scope>NUCLEOTIDE SEQUENCE [LARGE SCALE GENOMIC DNA]</scope>
    <source>
        <strain evidence="4">JCM 30346</strain>
    </source>
</reference>
<dbReference type="InterPro" id="IPR036513">
    <property type="entry name" value="STAS_dom_sf"/>
</dbReference>
<gene>
    <name evidence="3" type="ORF">ACFP1K_32025</name>
</gene>
<comment type="caution">
    <text evidence="3">The sequence shown here is derived from an EMBL/GenBank/DDBJ whole genome shotgun (WGS) entry which is preliminary data.</text>
</comment>
<evidence type="ECO:0000256" key="1">
    <source>
        <dbReference type="SAM" id="MobiDB-lite"/>
    </source>
</evidence>
<dbReference type="InterPro" id="IPR002645">
    <property type="entry name" value="STAS_dom"/>
</dbReference>
<dbReference type="EMBL" id="JBHSRF010000070">
    <property type="protein sequence ID" value="MFC6085832.1"/>
    <property type="molecule type" value="Genomic_DNA"/>
</dbReference>
<accession>A0ABW1NSX3</accession>
<proteinExistence type="predicted"/>
<evidence type="ECO:0000313" key="3">
    <source>
        <dbReference type="EMBL" id="MFC6085832.1"/>
    </source>
</evidence>
<name>A0ABW1NSX3_9ACTN</name>
<dbReference type="Pfam" id="PF13466">
    <property type="entry name" value="STAS_2"/>
    <property type="match status" value="1"/>
</dbReference>
<evidence type="ECO:0000259" key="2">
    <source>
        <dbReference type="PROSITE" id="PS50801"/>
    </source>
</evidence>
<protein>
    <submittedName>
        <fullName evidence="3">STAS domain-containing protein</fullName>
    </submittedName>
</protein>
<keyword evidence="4" id="KW-1185">Reference proteome</keyword>
<organism evidence="3 4">
    <name type="scientific">Sphaerisporangium aureirubrum</name>
    <dbReference type="NCBI Taxonomy" id="1544736"/>
    <lineage>
        <taxon>Bacteria</taxon>
        <taxon>Bacillati</taxon>
        <taxon>Actinomycetota</taxon>
        <taxon>Actinomycetes</taxon>
        <taxon>Streptosporangiales</taxon>
        <taxon>Streptosporangiaceae</taxon>
        <taxon>Sphaerisporangium</taxon>
    </lineage>
</organism>
<feature type="region of interest" description="Disordered" evidence="1">
    <location>
        <begin position="1"/>
        <end position="29"/>
    </location>
</feature>
<dbReference type="PROSITE" id="PS50801">
    <property type="entry name" value="STAS"/>
    <property type="match status" value="1"/>
</dbReference>
<dbReference type="RefSeq" id="WP_380760383.1">
    <property type="nucleotide sequence ID" value="NZ_JBHSRF010000070.1"/>
</dbReference>
<dbReference type="CDD" id="cd07043">
    <property type="entry name" value="STAS_anti-anti-sigma_factors"/>
    <property type="match status" value="1"/>
</dbReference>
<feature type="domain" description="STAS" evidence="2">
    <location>
        <begin position="30"/>
        <end position="114"/>
    </location>
</feature>
<dbReference type="Proteomes" id="UP001596137">
    <property type="component" value="Unassembled WGS sequence"/>
</dbReference>
<dbReference type="SUPFAM" id="SSF52091">
    <property type="entry name" value="SpoIIaa-like"/>
    <property type="match status" value="1"/>
</dbReference>
<sequence length="114" mass="12503">MNADTPHASSREAFTHRRTRIIGTPDPPGLRIEGDLDRTVLATLTQALAAHPGPGEVSLDLTRLDFIDVGCLRTLVTATLVDGRVLTLHSMPPNARRLLELTGWHDTPHLRLNT</sequence>
<evidence type="ECO:0000313" key="4">
    <source>
        <dbReference type="Proteomes" id="UP001596137"/>
    </source>
</evidence>
<dbReference type="InterPro" id="IPR058548">
    <property type="entry name" value="MlaB-like_STAS"/>
</dbReference>
<dbReference type="Gene3D" id="3.30.750.24">
    <property type="entry name" value="STAS domain"/>
    <property type="match status" value="1"/>
</dbReference>